<dbReference type="InterPro" id="IPR000160">
    <property type="entry name" value="GGDEF_dom"/>
</dbReference>
<dbReference type="InterPro" id="IPR000700">
    <property type="entry name" value="PAS-assoc_C"/>
</dbReference>
<organism evidence="4 5">
    <name type="scientific">Actinomarinicola tropica</name>
    <dbReference type="NCBI Taxonomy" id="2789776"/>
    <lineage>
        <taxon>Bacteria</taxon>
        <taxon>Bacillati</taxon>
        <taxon>Actinomycetota</taxon>
        <taxon>Acidimicrobiia</taxon>
        <taxon>Acidimicrobiales</taxon>
        <taxon>Iamiaceae</taxon>
        <taxon>Actinomarinicola</taxon>
    </lineage>
</organism>
<dbReference type="NCBIfam" id="TIGR00254">
    <property type="entry name" value="GGDEF"/>
    <property type="match status" value="1"/>
</dbReference>
<dbReference type="PANTHER" id="PTHR45138">
    <property type="entry name" value="REGULATORY COMPONENTS OF SENSORY TRANSDUCTION SYSTEM"/>
    <property type="match status" value="1"/>
</dbReference>
<dbReference type="PROSITE" id="PS50112">
    <property type="entry name" value="PAS"/>
    <property type="match status" value="1"/>
</dbReference>
<accession>A0A5Q2RKH3</accession>
<dbReference type="InterPro" id="IPR043128">
    <property type="entry name" value="Rev_trsase/Diguanyl_cyclase"/>
</dbReference>
<dbReference type="PANTHER" id="PTHR45138:SF9">
    <property type="entry name" value="DIGUANYLATE CYCLASE DGCM-RELATED"/>
    <property type="match status" value="1"/>
</dbReference>
<protein>
    <submittedName>
        <fullName evidence="4">Diguanylate cyclase</fullName>
    </submittedName>
</protein>
<dbReference type="Gene3D" id="3.30.450.20">
    <property type="entry name" value="PAS domain"/>
    <property type="match status" value="1"/>
</dbReference>
<evidence type="ECO:0000259" key="2">
    <source>
        <dbReference type="PROSITE" id="PS50113"/>
    </source>
</evidence>
<name>A0A5Q2RKH3_9ACTN</name>
<evidence type="ECO:0000313" key="5">
    <source>
        <dbReference type="Proteomes" id="UP000334019"/>
    </source>
</evidence>
<dbReference type="Pfam" id="PF00990">
    <property type="entry name" value="GGDEF"/>
    <property type="match status" value="1"/>
</dbReference>
<dbReference type="Pfam" id="PF01590">
    <property type="entry name" value="GAF"/>
    <property type="match status" value="1"/>
</dbReference>
<dbReference type="CDD" id="cd00130">
    <property type="entry name" value="PAS"/>
    <property type="match status" value="1"/>
</dbReference>
<dbReference type="SUPFAM" id="SSF55073">
    <property type="entry name" value="Nucleotide cyclase"/>
    <property type="match status" value="1"/>
</dbReference>
<dbReference type="InterPro" id="IPR003018">
    <property type="entry name" value="GAF"/>
</dbReference>
<reference evidence="4 5" key="1">
    <citation type="submission" date="2019-11" db="EMBL/GenBank/DDBJ databases">
        <authorList>
            <person name="He Y."/>
        </authorList>
    </citation>
    <scope>NUCLEOTIDE SEQUENCE [LARGE SCALE GENOMIC DNA]</scope>
    <source>
        <strain evidence="4 5">SCSIO 58843</strain>
    </source>
</reference>
<dbReference type="Pfam" id="PF08447">
    <property type="entry name" value="PAS_3"/>
    <property type="match status" value="1"/>
</dbReference>
<dbReference type="PROSITE" id="PS50113">
    <property type="entry name" value="PAC"/>
    <property type="match status" value="1"/>
</dbReference>
<dbReference type="Gene3D" id="3.30.450.40">
    <property type="match status" value="1"/>
</dbReference>
<feature type="domain" description="PAS" evidence="1">
    <location>
        <begin position="31"/>
        <end position="108"/>
    </location>
</feature>
<dbReference type="InterPro" id="IPR013655">
    <property type="entry name" value="PAS_fold_3"/>
</dbReference>
<dbReference type="EMBL" id="CP045851">
    <property type="protein sequence ID" value="QGG96333.1"/>
    <property type="molecule type" value="Genomic_DNA"/>
</dbReference>
<dbReference type="InterPro" id="IPR000014">
    <property type="entry name" value="PAS"/>
</dbReference>
<proteinExistence type="predicted"/>
<dbReference type="InterPro" id="IPR029016">
    <property type="entry name" value="GAF-like_dom_sf"/>
</dbReference>
<dbReference type="Gene3D" id="3.30.70.270">
    <property type="match status" value="1"/>
</dbReference>
<dbReference type="FunFam" id="3.30.70.270:FF:000001">
    <property type="entry name" value="Diguanylate cyclase domain protein"/>
    <property type="match status" value="1"/>
</dbReference>
<dbReference type="InterPro" id="IPR050469">
    <property type="entry name" value="Diguanylate_Cyclase"/>
</dbReference>
<dbReference type="AlphaFoldDB" id="A0A5Q2RKH3"/>
<evidence type="ECO:0000259" key="1">
    <source>
        <dbReference type="PROSITE" id="PS50112"/>
    </source>
</evidence>
<dbReference type="SMART" id="SM00065">
    <property type="entry name" value="GAF"/>
    <property type="match status" value="1"/>
</dbReference>
<dbReference type="GO" id="GO:0052621">
    <property type="term" value="F:diguanylate cyclase activity"/>
    <property type="evidence" value="ECO:0007669"/>
    <property type="project" value="TreeGrafter"/>
</dbReference>
<gene>
    <name evidence="4" type="ORF">GH723_15185</name>
</gene>
<feature type="domain" description="GGDEF" evidence="3">
    <location>
        <begin position="382"/>
        <end position="518"/>
    </location>
</feature>
<dbReference type="InterPro" id="IPR035965">
    <property type="entry name" value="PAS-like_dom_sf"/>
</dbReference>
<dbReference type="CDD" id="cd01949">
    <property type="entry name" value="GGDEF"/>
    <property type="match status" value="1"/>
</dbReference>
<feature type="domain" description="PAC" evidence="2">
    <location>
        <begin position="111"/>
        <end position="162"/>
    </location>
</feature>
<dbReference type="SUPFAM" id="SSF55785">
    <property type="entry name" value="PYP-like sensor domain (PAS domain)"/>
    <property type="match status" value="1"/>
</dbReference>
<dbReference type="Proteomes" id="UP000334019">
    <property type="component" value="Chromosome"/>
</dbReference>
<sequence length="522" mass="57614">MARELYGVRFPPGTGTCEVRVSTTGGSSDVEADAFRRLAAALPGVIFSYEVSDDRTTHRFPFIGDRIVPLLGLDPDELARDATPMFEIIDPEDRRRVIASISHSARRLTPWHEEARLHLADGTVRWFDALAVPEEEEGGAVLWYGQLNDIHEHKELEEGLRAREAEHAEHARYQRLIAELSAELLTSGLAEDLDASISRVLEAVGDFFDAARTYLCELDDELSRATDTHEWCRPGVPSLIAQERDGSLLQYGWWRDQMAQLVRAGRVLAVDDVDRLPAEAVAERSYLSSQGVRAMLCVPIQIHGRVEGFVGIDADRARDWSSAETDLLVVVAGLLAGAVARHRLERELVEHSVRDPLTGLHNRRYLLPRLAEMAGHHRRTGAPYSVAMIDIDHFKVVNDRLGHAVGDGALRCLAEQLTELTRGTDVVARFGGEEFVIALPDTDQDGARAIVGRIVASVRERAVDVEGQSLHLTVSAGVATTEDEPATGHDADGLLRAADRRLYRAKSEGRDRLADAAGVRRP</sequence>
<dbReference type="SMART" id="SM00267">
    <property type="entry name" value="GGDEF"/>
    <property type="match status" value="1"/>
</dbReference>
<dbReference type="SUPFAM" id="SSF55781">
    <property type="entry name" value="GAF domain-like"/>
    <property type="match status" value="1"/>
</dbReference>
<dbReference type="InterPro" id="IPR029787">
    <property type="entry name" value="Nucleotide_cyclase"/>
</dbReference>
<evidence type="ECO:0000259" key="3">
    <source>
        <dbReference type="PROSITE" id="PS50887"/>
    </source>
</evidence>
<dbReference type="NCBIfam" id="TIGR00229">
    <property type="entry name" value="sensory_box"/>
    <property type="match status" value="1"/>
</dbReference>
<dbReference type="KEGG" id="atq:GH723_15185"/>
<dbReference type="PROSITE" id="PS50887">
    <property type="entry name" value="GGDEF"/>
    <property type="match status" value="1"/>
</dbReference>
<evidence type="ECO:0000313" key="4">
    <source>
        <dbReference type="EMBL" id="QGG96333.1"/>
    </source>
</evidence>
<keyword evidence="5" id="KW-1185">Reference proteome</keyword>